<dbReference type="PANTHER" id="PTHR30399:SF1">
    <property type="entry name" value="UTP PYROPHOSPHATASE"/>
    <property type="match status" value="1"/>
</dbReference>
<name>A0ABT0BJC9_9SPHN</name>
<proteinExistence type="predicted"/>
<keyword evidence="3" id="KW-1185">Reference proteome</keyword>
<feature type="domain" description="YgjP-like metallopeptidase" evidence="1">
    <location>
        <begin position="5"/>
        <end position="110"/>
    </location>
</feature>
<dbReference type="InterPro" id="IPR053136">
    <property type="entry name" value="UTP_pyrophosphatase-like"/>
</dbReference>
<dbReference type="InterPro" id="IPR002725">
    <property type="entry name" value="YgjP-like_metallopeptidase"/>
</dbReference>
<gene>
    <name evidence="2" type="ORF">MTR62_21025</name>
</gene>
<evidence type="ECO:0000313" key="2">
    <source>
        <dbReference type="EMBL" id="MCJ2185150.1"/>
    </source>
</evidence>
<comment type="caution">
    <text evidence="2">The sequence shown here is derived from an EMBL/GenBank/DDBJ whole genome shotgun (WGS) entry which is preliminary data.</text>
</comment>
<evidence type="ECO:0000313" key="3">
    <source>
        <dbReference type="Proteomes" id="UP001162881"/>
    </source>
</evidence>
<evidence type="ECO:0000259" key="1">
    <source>
        <dbReference type="Pfam" id="PF01863"/>
    </source>
</evidence>
<dbReference type="PANTHER" id="PTHR30399">
    <property type="entry name" value="UNCHARACTERIZED PROTEIN YGJP"/>
    <property type="match status" value="1"/>
</dbReference>
<dbReference type="Proteomes" id="UP001162881">
    <property type="component" value="Unassembled WGS sequence"/>
</dbReference>
<protein>
    <submittedName>
        <fullName evidence="2">M48 family metallopeptidase</fullName>
    </submittedName>
</protein>
<accession>A0ABT0BJC9</accession>
<dbReference type="Gene3D" id="3.30.2010.10">
    <property type="entry name" value="Metalloproteases ('zincins'), catalytic domain"/>
    <property type="match status" value="1"/>
</dbReference>
<feature type="non-terminal residue" evidence="2">
    <location>
        <position position="1"/>
    </location>
</feature>
<reference evidence="2" key="1">
    <citation type="submission" date="2022-03" db="EMBL/GenBank/DDBJ databases">
        <title>Identification of a novel bacterium isolated from mangrove sediments.</title>
        <authorList>
            <person name="Pan X."/>
        </authorList>
    </citation>
    <scope>NUCLEOTIDE SEQUENCE</scope>
    <source>
        <strain evidence="2">B1949</strain>
    </source>
</reference>
<sequence length="119" mass="13131">ALAPRVARWLQAEARPLLAADLAHYCERAGQAVPALALSNAKRRWGSCAANGAIRINWRLIMAPDFVRRSVVAHEVAHLVHFDHSPAFHACLARIFEGSIEDANRWLKAHGRALHAPFG</sequence>
<dbReference type="RefSeq" id="WP_244024621.1">
    <property type="nucleotide sequence ID" value="NZ_JALHLF010000245.1"/>
</dbReference>
<organism evidence="2 3">
    <name type="scientific">Novosphingobium organovorum</name>
    <dbReference type="NCBI Taxonomy" id="2930092"/>
    <lineage>
        <taxon>Bacteria</taxon>
        <taxon>Pseudomonadati</taxon>
        <taxon>Pseudomonadota</taxon>
        <taxon>Alphaproteobacteria</taxon>
        <taxon>Sphingomonadales</taxon>
        <taxon>Sphingomonadaceae</taxon>
        <taxon>Novosphingobium</taxon>
    </lineage>
</organism>
<dbReference type="EMBL" id="JALHLF010000245">
    <property type="protein sequence ID" value="MCJ2185150.1"/>
    <property type="molecule type" value="Genomic_DNA"/>
</dbReference>
<dbReference type="Pfam" id="PF01863">
    <property type="entry name" value="YgjP-like"/>
    <property type="match status" value="1"/>
</dbReference>
<dbReference type="CDD" id="cd07344">
    <property type="entry name" value="M48_yhfN_like"/>
    <property type="match status" value="1"/>
</dbReference>